<evidence type="ECO:0000256" key="1">
    <source>
        <dbReference type="ARBA" id="ARBA00022630"/>
    </source>
</evidence>
<dbReference type="AlphaFoldDB" id="F8PVD4"/>
<dbReference type="InterPro" id="IPR020946">
    <property type="entry name" value="Flavin_mOase-like"/>
</dbReference>
<dbReference type="OrthoDB" id="74360at2759"/>
<keyword evidence="5" id="KW-1185">Reference proteome</keyword>
<dbReference type="EMBL" id="GL945479">
    <property type="protein sequence ID" value="EGO00144.1"/>
    <property type="molecule type" value="Genomic_DNA"/>
</dbReference>
<dbReference type="Pfam" id="PF00743">
    <property type="entry name" value="FMO-like"/>
    <property type="match status" value="1"/>
</dbReference>
<dbReference type="GO" id="GO:0004499">
    <property type="term" value="F:N,N-dimethylaniline monooxygenase activity"/>
    <property type="evidence" value="ECO:0007669"/>
    <property type="project" value="InterPro"/>
</dbReference>
<keyword evidence="3" id="KW-0560">Oxidoreductase</keyword>
<dbReference type="GO" id="GO:0050661">
    <property type="term" value="F:NADP binding"/>
    <property type="evidence" value="ECO:0007669"/>
    <property type="project" value="InterPro"/>
</dbReference>
<name>F8PVD4_SERL3</name>
<organism evidence="5">
    <name type="scientific">Serpula lacrymans var. lacrymans (strain S7.3)</name>
    <name type="common">Dry rot fungus</name>
    <dbReference type="NCBI Taxonomy" id="936435"/>
    <lineage>
        <taxon>Eukaryota</taxon>
        <taxon>Fungi</taxon>
        <taxon>Dikarya</taxon>
        <taxon>Basidiomycota</taxon>
        <taxon>Agaricomycotina</taxon>
        <taxon>Agaricomycetes</taxon>
        <taxon>Agaricomycetidae</taxon>
        <taxon>Boletales</taxon>
        <taxon>Coniophorineae</taxon>
        <taxon>Serpulaceae</taxon>
        <taxon>Serpula</taxon>
    </lineage>
</organism>
<evidence type="ECO:0000313" key="5">
    <source>
        <dbReference type="Proteomes" id="UP000008063"/>
    </source>
</evidence>
<evidence type="ECO:0008006" key="6">
    <source>
        <dbReference type="Google" id="ProtNLM"/>
    </source>
</evidence>
<evidence type="ECO:0000256" key="3">
    <source>
        <dbReference type="ARBA" id="ARBA00023002"/>
    </source>
</evidence>
<dbReference type="SUPFAM" id="SSF51905">
    <property type="entry name" value="FAD/NAD(P)-binding domain"/>
    <property type="match status" value="1"/>
</dbReference>
<evidence type="ECO:0000313" key="4">
    <source>
        <dbReference type="EMBL" id="EGO00144.1"/>
    </source>
</evidence>
<accession>F8PVD4</accession>
<dbReference type="GO" id="GO:0050660">
    <property type="term" value="F:flavin adenine dinucleotide binding"/>
    <property type="evidence" value="ECO:0007669"/>
    <property type="project" value="InterPro"/>
</dbReference>
<dbReference type="InterPro" id="IPR036188">
    <property type="entry name" value="FAD/NAD-bd_sf"/>
</dbReference>
<dbReference type="PANTHER" id="PTHR43539:SF68">
    <property type="entry name" value="FLAVIN-BINDING MONOOXYGENASE-LIKE PROTEIN (AFU_ORTHOLOGUE AFUA_4G09220)"/>
    <property type="match status" value="1"/>
</dbReference>
<dbReference type="Gene3D" id="3.50.50.60">
    <property type="entry name" value="FAD/NAD(P)-binding domain"/>
    <property type="match status" value="2"/>
</dbReference>
<dbReference type="InParanoid" id="F8PVD4"/>
<evidence type="ECO:0000256" key="2">
    <source>
        <dbReference type="ARBA" id="ARBA00022827"/>
    </source>
</evidence>
<proteinExistence type="predicted"/>
<dbReference type="OMA" id="QSMNENV"/>
<keyword evidence="1" id="KW-0285">Flavoprotein</keyword>
<dbReference type="STRING" id="936435.F8PVD4"/>
<dbReference type="PANTHER" id="PTHR43539">
    <property type="entry name" value="FLAVIN-BINDING MONOOXYGENASE-LIKE PROTEIN (AFU_ORTHOLOGUE AFUA_4G09220)"/>
    <property type="match status" value="1"/>
</dbReference>
<keyword evidence="2" id="KW-0274">FAD</keyword>
<protein>
    <recommendedName>
        <fullName evidence="6">FAD/NAD(P)-binding domain-containing protein</fullName>
    </recommendedName>
</protein>
<dbReference type="eggNOG" id="KOG1399">
    <property type="taxonomic scope" value="Eukaryota"/>
</dbReference>
<dbReference type="InterPro" id="IPR050982">
    <property type="entry name" value="Auxin_biosynth/cation_transpt"/>
</dbReference>
<dbReference type="HOGENOM" id="CLU_015676_1_0_1"/>
<reference evidence="5" key="1">
    <citation type="journal article" date="2011" name="Science">
        <title>The plant cell wall-decomposing machinery underlies the functional diversity of forest fungi.</title>
        <authorList>
            <person name="Eastwood D.C."/>
            <person name="Floudas D."/>
            <person name="Binder M."/>
            <person name="Majcherczyk A."/>
            <person name="Schneider P."/>
            <person name="Aerts A."/>
            <person name="Asiegbu F.O."/>
            <person name="Baker S.E."/>
            <person name="Barry K."/>
            <person name="Bendiksby M."/>
            <person name="Blumentritt M."/>
            <person name="Coutinho P.M."/>
            <person name="Cullen D."/>
            <person name="de Vries R.P."/>
            <person name="Gathman A."/>
            <person name="Goodell B."/>
            <person name="Henrissat B."/>
            <person name="Ihrmark K."/>
            <person name="Kauserud H."/>
            <person name="Kohler A."/>
            <person name="LaButti K."/>
            <person name="Lapidus A."/>
            <person name="Lavin J.L."/>
            <person name="Lee Y.-H."/>
            <person name="Lindquist E."/>
            <person name="Lilly W."/>
            <person name="Lucas S."/>
            <person name="Morin E."/>
            <person name="Murat C."/>
            <person name="Oguiza J.A."/>
            <person name="Park J."/>
            <person name="Pisabarro A.G."/>
            <person name="Riley R."/>
            <person name="Rosling A."/>
            <person name="Salamov A."/>
            <person name="Schmidt O."/>
            <person name="Schmutz J."/>
            <person name="Skrede I."/>
            <person name="Stenlid J."/>
            <person name="Wiebenga A."/>
            <person name="Xie X."/>
            <person name="Kuees U."/>
            <person name="Hibbett D.S."/>
            <person name="Hoffmeister D."/>
            <person name="Hoegberg N."/>
            <person name="Martin F."/>
            <person name="Grigoriev I.V."/>
            <person name="Watkinson S.C."/>
        </authorList>
    </citation>
    <scope>NUCLEOTIDE SEQUENCE [LARGE SCALE GENOMIC DNA]</scope>
    <source>
        <strain evidence="5">strain S7.3</strain>
    </source>
</reference>
<dbReference type="Proteomes" id="UP000008063">
    <property type="component" value="Unassembled WGS sequence"/>
</dbReference>
<sequence>MASQLSLPTLDRLRSTIPPDLDVQHVAQQWFKAFSDGMVSGIPSDVIADFVDDAFWRDMFALTWDMRTFQSTPAIEKFLADQLKAFKVSAFKLRKDLVCLEKPYPDLAWIQGFFDFETQVGLASGVFRLVPLPDGTWKAHTVLTNLEDLKGFPEKIGSLRNFQPNHGKWADQRAREKEFADADPQVVVIGGGQSGLEIAARLKALDVSTLVLEKHERVGDNWRKRYEALCLHDPVWYDHMPYIPFPSTWPVYSPALKLADWLESYAHSLELNVWTSSAATSVTRLEPGSKHKWRVAVKRHDGQERVLNVNQVIFCMGFGGSVPRMPTYPGMDEFKGQILHSGQHKRALDHKGKKVVVVGSCTSAHDICSDYCEHDIDVTMCQRGPTYIMTTKEGMPRLLCMPLFWDGGPPTDIADRINASYPNHLLKLMHVRLTKNIAEADKVLLDGLRKRGFKLSFGADDSGFLLLAWEKAGGYYLDVGASQLIVDGKIKLKSDSPMAKFTPSGLEFEDGSTLDADVVIFATGWSDARSAYRELLGDEIGDKLNPIWGLDAEGEFNSTWREVGVDGIWCMMGNLALCRFHSKHLALQIKAKEEGIFGTRYSAVSPEHV</sequence>
<gene>
    <name evidence="4" type="ORF">SERLA73DRAFT_53324</name>
</gene>